<reference evidence="4 5" key="1">
    <citation type="journal article" date="2019" name="Int. J. Syst. Evol. Microbiol.">
        <title>The Global Catalogue of Microorganisms (GCM) 10K type strain sequencing project: providing services to taxonomists for standard genome sequencing and annotation.</title>
        <authorList>
            <consortium name="The Broad Institute Genomics Platform"/>
            <consortium name="The Broad Institute Genome Sequencing Center for Infectious Disease"/>
            <person name="Wu L."/>
            <person name="Ma J."/>
        </authorList>
    </citation>
    <scope>NUCLEOTIDE SEQUENCE [LARGE SCALE GENOMIC DNA]</scope>
    <source>
        <strain evidence="4 5">CGMCC 1.12689</strain>
    </source>
</reference>
<organism evidence="4 5">
    <name type="scientific">Halorubrum laminariae</name>
    <dbReference type="NCBI Taxonomy" id="1433523"/>
    <lineage>
        <taxon>Archaea</taxon>
        <taxon>Methanobacteriati</taxon>
        <taxon>Methanobacteriota</taxon>
        <taxon>Stenosarchaea group</taxon>
        <taxon>Halobacteria</taxon>
        <taxon>Halobacteriales</taxon>
        <taxon>Haloferacaceae</taxon>
        <taxon>Halorubrum</taxon>
    </lineage>
</organism>
<protein>
    <submittedName>
        <fullName evidence="4">Cyclic nucleotide-binding/CBS domain-containing protein</fullName>
    </submittedName>
</protein>
<dbReference type="RefSeq" id="WP_256418820.1">
    <property type="nucleotide sequence ID" value="NZ_JANHDL010000009.1"/>
</dbReference>
<dbReference type="InterPro" id="IPR000644">
    <property type="entry name" value="CBS_dom"/>
</dbReference>
<dbReference type="InterPro" id="IPR051257">
    <property type="entry name" value="Diverse_CBS-Domain"/>
</dbReference>
<dbReference type="PANTHER" id="PTHR43080:SF2">
    <property type="entry name" value="CBS DOMAIN-CONTAINING PROTEIN"/>
    <property type="match status" value="1"/>
</dbReference>
<dbReference type="PANTHER" id="PTHR43080">
    <property type="entry name" value="CBS DOMAIN-CONTAINING PROTEIN CBSX3, MITOCHONDRIAL"/>
    <property type="match status" value="1"/>
</dbReference>
<accession>A0ABD6C2I9</accession>
<dbReference type="SUPFAM" id="SSF54631">
    <property type="entry name" value="CBS-domain pair"/>
    <property type="match status" value="1"/>
</dbReference>
<evidence type="ECO:0000313" key="4">
    <source>
        <dbReference type="EMBL" id="MFD1571110.1"/>
    </source>
</evidence>
<dbReference type="InterPro" id="IPR046342">
    <property type="entry name" value="CBS_dom_sf"/>
</dbReference>
<dbReference type="SMART" id="SM00116">
    <property type="entry name" value="CBS"/>
    <property type="match status" value="2"/>
</dbReference>
<keyword evidence="1 2" id="KW-0129">CBS domain</keyword>
<name>A0ABD6C2I9_9EURY</name>
<dbReference type="Proteomes" id="UP001597185">
    <property type="component" value="Unassembled WGS sequence"/>
</dbReference>
<feature type="domain" description="CBS" evidence="3">
    <location>
        <begin position="10"/>
        <end position="65"/>
    </location>
</feature>
<comment type="caution">
    <text evidence="4">The sequence shown here is derived from an EMBL/GenBank/DDBJ whole genome shotgun (WGS) entry which is preliminary data.</text>
</comment>
<dbReference type="PROSITE" id="PS51371">
    <property type="entry name" value="CBS"/>
    <property type="match status" value="2"/>
</dbReference>
<dbReference type="AlphaFoldDB" id="A0ABD6C2I9"/>
<keyword evidence="5" id="KW-1185">Reference proteome</keyword>
<sequence length="127" mass="13390">MDTPAVEKIMSTDLVTIGPDATAADAATLMLDTGVSSVLVVDSGRLTGLITATDFVSLVHENDPEDETTVDAFMTHEVVTIGPDDTVEELAEPTAHGYTHLPVTSEDGRLIGMVSTTDLTVFLSKAR</sequence>
<dbReference type="EMBL" id="JBHUDB010000007">
    <property type="protein sequence ID" value="MFD1571110.1"/>
    <property type="molecule type" value="Genomic_DNA"/>
</dbReference>
<feature type="domain" description="CBS" evidence="3">
    <location>
        <begin position="74"/>
        <end position="127"/>
    </location>
</feature>
<evidence type="ECO:0000259" key="3">
    <source>
        <dbReference type="PROSITE" id="PS51371"/>
    </source>
</evidence>
<dbReference type="Gene3D" id="3.10.580.10">
    <property type="entry name" value="CBS-domain"/>
    <property type="match status" value="1"/>
</dbReference>
<gene>
    <name evidence="4" type="ORF">ACFR9T_11000</name>
</gene>
<proteinExistence type="predicted"/>
<evidence type="ECO:0000313" key="5">
    <source>
        <dbReference type="Proteomes" id="UP001597185"/>
    </source>
</evidence>
<dbReference type="Pfam" id="PF00571">
    <property type="entry name" value="CBS"/>
    <property type="match status" value="2"/>
</dbReference>
<evidence type="ECO:0000256" key="1">
    <source>
        <dbReference type="ARBA" id="ARBA00023122"/>
    </source>
</evidence>
<evidence type="ECO:0000256" key="2">
    <source>
        <dbReference type="PROSITE-ProRule" id="PRU00703"/>
    </source>
</evidence>